<evidence type="ECO:0000313" key="2">
    <source>
        <dbReference type="Proteomes" id="UP001165079"/>
    </source>
</evidence>
<dbReference type="EMBL" id="BSTX01000006">
    <property type="protein sequence ID" value="GLZ81600.1"/>
    <property type="molecule type" value="Genomic_DNA"/>
</dbReference>
<dbReference type="RefSeq" id="WP_285667116.1">
    <property type="nucleotide sequence ID" value="NZ_BSTX01000006.1"/>
</dbReference>
<sequence>MMWVGGRRVRAGDPLTEARAAAFVADDVVRDFADWAEVTAYIDRATDYIGTLPGPNCAGAWIWFEHDAHMNVIGEDHSYIEFNELGAAVRARSFTYEPFSTDVLAPGSELARVYLDENRQRMNALGIAAAPDHRRYGGESLYPKIADTTADLIPYFTGVKDMAQQRPPNWDGIPNQRYLRMAWAHAHDIAAAGAASPEETVLVHEYNTHRNLLGGWINGLTFRGYLGVSIDGHRDFYAPLRDFCAAYCDLMLQRAFTDPGIQPAERLELQGLPRTSPQKMLKIFNRWRNFYMAGVVAQASANNVRYAAMGSYHMNWLRRKGRMPAAVHMYDVGPLGHADVALAYSDALRVTR</sequence>
<gene>
    <name evidence="1" type="ORF">Afil01_64070</name>
</gene>
<reference evidence="1" key="1">
    <citation type="submission" date="2023-03" db="EMBL/GenBank/DDBJ databases">
        <title>Actinorhabdospora filicis NBRC 111898.</title>
        <authorList>
            <person name="Ichikawa N."/>
            <person name="Sato H."/>
            <person name="Tonouchi N."/>
        </authorList>
    </citation>
    <scope>NUCLEOTIDE SEQUENCE</scope>
    <source>
        <strain evidence="1">NBRC 111898</strain>
    </source>
</reference>
<organism evidence="1 2">
    <name type="scientific">Actinorhabdospora filicis</name>
    <dbReference type="NCBI Taxonomy" id="1785913"/>
    <lineage>
        <taxon>Bacteria</taxon>
        <taxon>Bacillati</taxon>
        <taxon>Actinomycetota</taxon>
        <taxon>Actinomycetes</taxon>
        <taxon>Micromonosporales</taxon>
        <taxon>Micromonosporaceae</taxon>
        <taxon>Actinorhabdospora</taxon>
    </lineage>
</organism>
<proteinExistence type="predicted"/>
<evidence type="ECO:0000313" key="1">
    <source>
        <dbReference type="EMBL" id="GLZ81600.1"/>
    </source>
</evidence>
<comment type="caution">
    <text evidence="1">The sequence shown here is derived from an EMBL/GenBank/DDBJ whole genome shotgun (WGS) entry which is preliminary data.</text>
</comment>
<name>A0A9W6STD0_9ACTN</name>
<dbReference type="Proteomes" id="UP001165079">
    <property type="component" value="Unassembled WGS sequence"/>
</dbReference>
<accession>A0A9W6STD0</accession>
<protein>
    <submittedName>
        <fullName evidence="1">Uncharacterized protein</fullName>
    </submittedName>
</protein>
<keyword evidence="2" id="KW-1185">Reference proteome</keyword>
<dbReference type="AlphaFoldDB" id="A0A9W6STD0"/>